<dbReference type="NCBIfam" id="TIGR01079">
    <property type="entry name" value="rplX_bact"/>
    <property type="match status" value="1"/>
</dbReference>
<dbReference type="SUPFAM" id="SSF50104">
    <property type="entry name" value="Translation proteins SH3-like domain"/>
    <property type="match status" value="1"/>
</dbReference>
<proteinExistence type="inferred from homology"/>
<dbReference type="RefSeq" id="WP_258569602.1">
    <property type="nucleotide sequence ID" value="NZ_JAKUDN010000002.1"/>
</dbReference>
<keyword evidence="2 5" id="KW-0689">Ribosomal protein</keyword>
<evidence type="ECO:0000256" key="3">
    <source>
        <dbReference type="ARBA" id="ARBA00023274"/>
    </source>
</evidence>
<keyword evidence="8" id="KW-1185">Reference proteome</keyword>
<keyword evidence="5" id="KW-0699">rRNA-binding</keyword>
<dbReference type="InterPro" id="IPR014722">
    <property type="entry name" value="Rib_uL2_dom2"/>
</dbReference>
<comment type="subunit">
    <text evidence="5">Part of the 50S ribosomal subunit.</text>
</comment>
<evidence type="ECO:0000256" key="1">
    <source>
        <dbReference type="ARBA" id="ARBA00010618"/>
    </source>
</evidence>
<dbReference type="SMART" id="SM00739">
    <property type="entry name" value="KOW"/>
    <property type="match status" value="1"/>
</dbReference>
<dbReference type="InterPro" id="IPR003256">
    <property type="entry name" value="Ribosomal_uL24"/>
</dbReference>
<comment type="similarity">
    <text evidence="1 5">Belongs to the universal ribosomal protein uL24 family.</text>
</comment>
<accession>A0ABT1L5P8</accession>
<comment type="function">
    <text evidence="5">One of the proteins that surrounds the polypeptide exit tunnel on the outside of the subunit.</text>
</comment>
<evidence type="ECO:0000256" key="2">
    <source>
        <dbReference type="ARBA" id="ARBA00022980"/>
    </source>
</evidence>
<dbReference type="Gene3D" id="2.30.30.30">
    <property type="match status" value="1"/>
</dbReference>
<dbReference type="GO" id="GO:0005840">
    <property type="term" value="C:ribosome"/>
    <property type="evidence" value="ECO:0007669"/>
    <property type="project" value="UniProtKB-KW"/>
</dbReference>
<dbReference type="InterPro" id="IPR041988">
    <property type="entry name" value="Ribosomal_uL24_KOW"/>
</dbReference>
<keyword evidence="3 5" id="KW-0687">Ribonucleoprotein</keyword>
<evidence type="ECO:0000256" key="4">
    <source>
        <dbReference type="ARBA" id="ARBA00035206"/>
    </source>
</evidence>
<dbReference type="Proteomes" id="UP001320768">
    <property type="component" value="Unassembled WGS sequence"/>
</dbReference>
<organism evidence="7 8">
    <name type="scientific">Candidatus Synchoanobacter obligatus</name>
    <dbReference type="NCBI Taxonomy" id="2919597"/>
    <lineage>
        <taxon>Bacteria</taxon>
        <taxon>Pseudomonadati</taxon>
        <taxon>Pseudomonadota</taxon>
        <taxon>Gammaproteobacteria</taxon>
        <taxon>Candidatus Comchoanobacterales</taxon>
        <taxon>Candidatus Comchoanobacteraceae</taxon>
        <taxon>Candidatus Synchoanobacter</taxon>
    </lineage>
</organism>
<dbReference type="CDD" id="cd06089">
    <property type="entry name" value="KOW_RPL26"/>
    <property type="match status" value="1"/>
</dbReference>
<dbReference type="EMBL" id="JAKUDN010000002">
    <property type="protein sequence ID" value="MCP8352497.1"/>
    <property type="molecule type" value="Genomic_DNA"/>
</dbReference>
<dbReference type="Pfam" id="PF17136">
    <property type="entry name" value="ribosomal_L24"/>
    <property type="match status" value="1"/>
</dbReference>
<gene>
    <name evidence="5 7" type="primary">rplX</name>
    <name evidence="7" type="ORF">MKS91_04265</name>
</gene>
<evidence type="ECO:0000259" key="6">
    <source>
        <dbReference type="SMART" id="SM00739"/>
    </source>
</evidence>
<dbReference type="InterPro" id="IPR057264">
    <property type="entry name" value="Ribosomal_uL24_C"/>
</dbReference>
<name>A0ABT1L5P8_9GAMM</name>
<evidence type="ECO:0000313" key="7">
    <source>
        <dbReference type="EMBL" id="MCP8352497.1"/>
    </source>
</evidence>
<comment type="function">
    <text evidence="5">One of two assembly initiator proteins, it binds directly to the 5'-end of the 23S rRNA, where it nucleates assembly of the 50S subunit.</text>
</comment>
<dbReference type="PANTHER" id="PTHR12903">
    <property type="entry name" value="MITOCHONDRIAL RIBOSOMAL PROTEIN L24"/>
    <property type="match status" value="1"/>
</dbReference>
<evidence type="ECO:0000256" key="5">
    <source>
        <dbReference type="HAMAP-Rule" id="MF_01326"/>
    </source>
</evidence>
<dbReference type="Pfam" id="PF00467">
    <property type="entry name" value="KOW"/>
    <property type="match status" value="1"/>
</dbReference>
<dbReference type="InterPro" id="IPR005824">
    <property type="entry name" value="KOW"/>
</dbReference>
<sequence>MASKLKKSDQVIVVTGKSKGHVGAILQVLDDGYLIVSGANMRKKCIKADPQNNIAAEIKSIEGKIHHSNVALYNADHKKKIKVGFKTVDGSKVRVNKASGEQV</sequence>
<feature type="domain" description="KOW" evidence="6">
    <location>
        <begin position="4"/>
        <end position="31"/>
    </location>
</feature>
<dbReference type="InterPro" id="IPR008991">
    <property type="entry name" value="Translation_prot_SH3-like_sf"/>
</dbReference>
<keyword evidence="5" id="KW-0694">RNA-binding</keyword>
<evidence type="ECO:0000313" key="8">
    <source>
        <dbReference type="Proteomes" id="UP001320768"/>
    </source>
</evidence>
<comment type="caution">
    <text evidence="7">The sequence shown here is derived from an EMBL/GenBank/DDBJ whole genome shotgun (WGS) entry which is preliminary data.</text>
</comment>
<reference evidence="7 8" key="1">
    <citation type="journal article" date="2022" name="Nat. Microbiol.">
        <title>The microbiome of a bacterivorous marine choanoflagellate contains a resource-demanding obligate bacterial associate.</title>
        <authorList>
            <person name="Needham D.M."/>
            <person name="Poirier C."/>
            <person name="Bachy C."/>
            <person name="George E.E."/>
            <person name="Wilken S."/>
            <person name="Yung C.C.M."/>
            <person name="Limardo A.J."/>
            <person name="Morando M."/>
            <person name="Sudek L."/>
            <person name="Malmstrom R.R."/>
            <person name="Keeling P.J."/>
            <person name="Santoro A.E."/>
            <person name="Worden A.Z."/>
        </authorList>
    </citation>
    <scope>NUCLEOTIDE SEQUENCE [LARGE SCALE GENOMIC DNA]</scope>
    <source>
        <strain evidence="7 8">Comchoano-2</strain>
    </source>
</reference>
<protein>
    <recommendedName>
        <fullName evidence="4 5">Large ribosomal subunit protein uL24</fullName>
    </recommendedName>
</protein>
<dbReference type="HAMAP" id="MF_01326_B">
    <property type="entry name" value="Ribosomal_uL24_B"/>
    <property type="match status" value="1"/>
</dbReference>